<evidence type="ECO:0000313" key="3">
    <source>
        <dbReference type="Proteomes" id="UP001499884"/>
    </source>
</evidence>
<proteinExistence type="predicted"/>
<protein>
    <submittedName>
        <fullName evidence="2">Uncharacterized protein</fullName>
    </submittedName>
</protein>
<evidence type="ECO:0000256" key="1">
    <source>
        <dbReference type="SAM" id="MobiDB-lite"/>
    </source>
</evidence>
<dbReference type="Proteomes" id="UP001499884">
    <property type="component" value="Unassembled WGS sequence"/>
</dbReference>
<dbReference type="EMBL" id="BAABEP010000001">
    <property type="protein sequence ID" value="GAA3708695.1"/>
    <property type="molecule type" value="Genomic_DNA"/>
</dbReference>
<comment type="caution">
    <text evidence="2">The sequence shown here is derived from an EMBL/GenBank/DDBJ whole genome shotgun (WGS) entry which is preliminary data.</text>
</comment>
<gene>
    <name evidence="2" type="ORF">GCM10023082_03400</name>
</gene>
<organism evidence="2 3">
    <name type="scientific">Streptomyces tremellae</name>
    <dbReference type="NCBI Taxonomy" id="1124239"/>
    <lineage>
        <taxon>Bacteria</taxon>
        <taxon>Bacillati</taxon>
        <taxon>Actinomycetota</taxon>
        <taxon>Actinomycetes</taxon>
        <taxon>Kitasatosporales</taxon>
        <taxon>Streptomycetaceae</taxon>
        <taxon>Streptomyces</taxon>
    </lineage>
</organism>
<sequence>MIPRGTLRARGHPAGIGRPTRTSGDPDTLFPPTPGAPREARPPAPRAPPAPDAVRHQALTERAHTPK</sequence>
<accession>A0ABP7DQ37</accession>
<feature type="region of interest" description="Disordered" evidence="1">
    <location>
        <begin position="1"/>
        <end position="67"/>
    </location>
</feature>
<keyword evidence="3" id="KW-1185">Reference proteome</keyword>
<name>A0ABP7DQ37_9ACTN</name>
<feature type="compositionally biased region" description="Pro residues" evidence="1">
    <location>
        <begin position="42"/>
        <end position="51"/>
    </location>
</feature>
<reference evidence="3" key="1">
    <citation type="journal article" date="2019" name="Int. J. Syst. Evol. Microbiol.">
        <title>The Global Catalogue of Microorganisms (GCM) 10K type strain sequencing project: providing services to taxonomists for standard genome sequencing and annotation.</title>
        <authorList>
            <consortium name="The Broad Institute Genomics Platform"/>
            <consortium name="The Broad Institute Genome Sequencing Center for Infectious Disease"/>
            <person name="Wu L."/>
            <person name="Ma J."/>
        </authorList>
    </citation>
    <scope>NUCLEOTIDE SEQUENCE [LARGE SCALE GENOMIC DNA]</scope>
    <source>
        <strain evidence="3">JCM 30846</strain>
    </source>
</reference>
<evidence type="ECO:0000313" key="2">
    <source>
        <dbReference type="EMBL" id="GAA3708695.1"/>
    </source>
</evidence>
<feature type="compositionally biased region" description="Basic and acidic residues" evidence="1">
    <location>
        <begin position="53"/>
        <end position="67"/>
    </location>
</feature>